<evidence type="ECO:0000256" key="2">
    <source>
        <dbReference type="SAM" id="MobiDB-lite"/>
    </source>
</evidence>
<reference evidence="3 4" key="1">
    <citation type="submission" date="2016-02" db="EMBL/GenBank/DDBJ databases">
        <title>Genome analysis of coral dinoflagellate symbionts highlights evolutionary adaptations to a symbiotic lifestyle.</title>
        <authorList>
            <person name="Aranda M."/>
            <person name="Li Y."/>
            <person name="Liew Y.J."/>
            <person name="Baumgarten S."/>
            <person name="Simakov O."/>
            <person name="Wilson M."/>
            <person name="Piel J."/>
            <person name="Ashoor H."/>
            <person name="Bougouffa S."/>
            <person name="Bajic V.B."/>
            <person name="Ryu T."/>
            <person name="Ravasi T."/>
            <person name="Bayer T."/>
            <person name="Micklem G."/>
            <person name="Kim H."/>
            <person name="Bhak J."/>
            <person name="Lajeunesse T.C."/>
            <person name="Voolstra C.R."/>
        </authorList>
    </citation>
    <scope>NUCLEOTIDE SEQUENCE [LARGE SCALE GENOMIC DNA]</scope>
    <source>
        <strain evidence="3 4">CCMP2467</strain>
    </source>
</reference>
<feature type="region of interest" description="Disordered" evidence="2">
    <location>
        <begin position="331"/>
        <end position="414"/>
    </location>
</feature>
<dbReference type="OrthoDB" id="418398at2759"/>
<feature type="coiled-coil region" evidence="1">
    <location>
        <begin position="798"/>
        <end position="836"/>
    </location>
</feature>
<organism evidence="3 4">
    <name type="scientific">Symbiodinium microadriaticum</name>
    <name type="common">Dinoflagellate</name>
    <name type="synonym">Zooxanthella microadriatica</name>
    <dbReference type="NCBI Taxonomy" id="2951"/>
    <lineage>
        <taxon>Eukaryota</taxon>
        <taxon>Sar</taxon>
        <taxon>Alveolata</taxon>
        <taxon>Dinophyceae</taxon>
        <taxon>Suessiales</taxon>
        <taxon>Symbiodiniaceae</taxon>
        <taxon>Symbiodinium</taxon>
    </lineage>
</organism>
<protein>
    <submittedName>
        <fullName evidence="3">Uncharacterized protein</fullName>
    </submittedName>
</protein>
<proteinExistence type="predicted"/>
<feature type="compositionally biased region" description="Basic and acidic residues" evidence="2">
    <location>
        <begin position="393"/>
        <end position="410"/>
    </location>
</feature>
<gene>
    <name evidence="3" type="ORF">AK812_SmicGene23473</name>
</gene>
<feature type="region of interest" description="Disordered" evidence="2">
    <location>
        <begin position="212"/>
        <end position="280"/>
    </location>
</feature>
<comment type="caution">
    <text evidence="3">The sequence shown here is derived from an EMBL/GenBank/DDBJ whole genome shotgun (WGS) entry which is preliminary data.</text>
</comment>
<evidence type="ECO:0000313" key="3">
    <source>
        <dbReference type="EMBL" id="OLP94492.1"/>
    </source>
</evidence>
<feature type="compositionally biased region" description="Low complexity" evidence="2">
    <location>
        <begin position="685"/>
        <end position="694"/>
    </location>
</feature>
<feature type="region of interest" description="Disordered" evidence="2">
    <location>
        <begin position="685"/>
        <end position="710"/>
    </location>
</feature>
<feature type="region of interest" description="Disordered" evidence="2">
    <location>
        <begin position="72"/>
        <end position="97"/>
    </location>
</feature>
<feature type="compositionally biased region" description="Acidic residues" evidence="2">
    <location>
        <begin position="229"/>
        <end position="241"/>
    </location>
</feature>
<keyword evidence="4" id="KW-1185">Reference proteome</keyword>
<evidence type="ECO:0000256" key="1">
    <source>
        <dbReference type="SAM" id="Coils"/>
    </source>
</evidence>
<accession>A0A1Q9DH37</accession>
<feature type="compositionally biased region" description="Basic residues" evidence="2">
    <location>
        <begin position="342"/>
        <end position="358"/>
    </location>
</feature>
<dbReference type="Proteomes" id="UP000186817">
    <property type="component" value="Unassembled WGS sequence"/>
</dbReference>
<name>A0A1Q9DH37_SYMMI</name>
<evidence type="ECO:0000313" key="4">
    <source>
        <dbReference type="Proteomes" id="UP000186817"/>
    </source>
</evidence>
<feature type="compositionally biased region" description="Basic and acidic residues" evidence="2">
    <location>
        <begin position="373"/>
        <end position="385"/>
    </location>
</feature>
<dbReference type="EMBL" id="LSRX01000539">
    <property type="protein sequence ID" value="OLP94492.1"/>
    <property type="molecule type" value="Genomic_DNA"/>
</dbReference>
<sequence>MPDRVVVKVKQEVKQEVELPKVQKTIGKRSGKSGKSNWQSWRERKELRQNLEEDKARLEAVRLRVKVEAAASDSIVPQAPARSPDIGAYQAPAGSDPWPAADHEPIPLASAALPVEPCAVRDSEVQAVADKKDADCQTPDWRHPRSYLHGLQVITARPHYINGVAPTDVNCSTCRVDDMLMLQAKGWNEVECSGVQHLGMGEQDLKDRLRTVSPKATGDGSPHGSAGIDSEEEEEEEEALSDGDATVSPSPSPLGSDDEAGPPPDFCSSSDGSSPEWVGRALVPHNSLGSVDSQETLVLGADLANGNQLAAVLPDSPPGFGKEVQELMASPPKAVPGDKAHPGRNKKIKKGKKAKKVKKPDAIVPVPTGLGDDGARAVPTDRGDDGPGAVPTDRGDDGPKPEPVDSPKEKPHLKRKGAFCDAADMANDEEYSCDTLVPPEILDSFEKQYHASINVVPNKLKPDSTHHGKHSYTKITWKNQPMQNAFSKLLEYLNKPCRKNRGVELVLIGFASGCLHQITQVSLLLCQLRNLMVSRMCLYLMILSELHLPWFVEQPSLSLMETHPMFVYLCRRFTVYKDKDEKAGSHKALHKAESKLAVNSNSHHTETIADPESPDDSLYFVFIEINIDDIRELQKITKLEISGRIDADMLQAFTQAGGVLDPNKQLGLGTGVSTDTMAKALQMTGGAASAASKSKPTKKPTGDAGRANKVGHQSKLAKAILILTVFEPIEVVPDTPLEKAKLLLGTVLKDKNCCRRLEDYAFKLKPLKLSTTLIDQLVALEKCFHEKAGRLQKLVAAKKDKNKYYKEITGEINKLKEQAKERIELAKALIRASEKGGKAADKTAEGDEVAKKVGLRWLFRAIQLNEFYVRFAVEWYSSVAEIPEGWVGLPLRLSQTDGATLEKVHDTAITWPWDVLNWLYRNEKLFHWASNDPNPEKVREMNREYWTRLGHEESVKLLDLKDPARTFPIFWHADGVRVYKHQKCWVYSYSCALKKGPSLSSKLLLLLVRETLLVKPKTHDRIGEVVGWIQRVLQAGKYPDKDINGQAWPVGSREEGLANLDFAGGYKCAFSAFKGDWEARVLIHKLQRSYNHTNICEHCPACKSNTAFNYRNFSPDAAYLDVPFTHAQYLVMTPQEFHSSWLNVPGWTKDLLHVLHQGVACLVVAGLVCAHIEAKLGGGIRLQDMGSELENHVWKHYKAWCRKTKVAGCGHRFNLTRFGREQWGSYPELQSCYKAYTVKMMIYWVYAFLCDENHNVPNGGNRLKLAYALAKMQWLFDRSGSFLSTAVKDEAVHLGKSFLLLYQSMAVENIQQHKKNWKIVPKFHSFLHLLLYVKRTSRNPRLVLG</sequence>
<keyword evidence="1" id="KW-0175">Coiled coil</keyword>